<feature type="domain" description="NB-ARC" evidence="2">
    <location>
        <begin position="223"/>
        <end position="266"/>
    </location>
</feature>
<dbReference type="Proteomes" id="UP000288805">
    <property type="component" value="Unassembled WGS sequence"/>
</dbReference>
<dbReference type="GO" id="GO:0043531">
    <property type="term" value="F:ADP binding"/>
    <property type="evidence" value="ECO:0007669"/>
    <property type="project" value="InterPro"/>
</dbReference>
<sequence length="577" mass="65541">MCVVSIQEPQFSLESNKSPVDPKRVMTLDQPQAKENRKLERCLLVIRIHKKLELIKSKIPDLPHLPYVEAKKRRYQLCYSGGNSSLYQEEGHAGTRQTQVSEWFLEGLESVELDDVEWFGWRSCPMFACLLCSLEIHQQNTTAHERVGWTFQGISFGFGKFKSQDKLAVEWTKYIAKIQNLSITGQQQSTHSQVGPKFTLGSTERIPRQPTTQNYSPAFVMMLHAMIARLLTDDQNFRVIPIMGMQGIGKTTLANLIFNHKAVVDHSPLLLGGQMAIDFSYVTRENCCSPVEVNAECGVINTRCNEDLVQPEARMKLQKMLQKGTNKIRRLVDHLDKEDISFDHIHGNHNTTSSTSLTPYYEDVLSFLSFDTRKESKPGEEVETFFVKAYPVVLGLRSTFLEILPSSISKLQNVQTLDMKHTCINTLPNSIWKLQQLRHLHLSESCRSKLMLQHDTNIPTILQTLCGLLVDEETPVRDGLDRLKSIDESNQPWDLELKPLVSLVNLSYIYLLGRLRNPSIMSQFPYSLIDLTLSGSGLVEDPMQSLDKLPNLRSLKLLAKSYLGKNMLCSLGGFPQL</sequence>
<dbReference type="SUPFAM" id="SSF52058">
    <property type="entry name" value="L domain-like"/>
    <property type="match status" value="1"/>
</dbReference>
<dbReference type="InterPro" id="IPR055414">
    <property type="entry name" value="LRR_R13L4/SHOC2-like"/>
</dbReference>
<protein>
    <submittedName>
        <fullName evidence="4">Uncharacterized protein</fullName>
    </submittedName>
</protein>
<comment type="caution">
    <text evidence="4">The sequence shown here is derived from an EMBL/GenBank/DDBJ whole genome shotgun (WGS) entry which is preliminary data.</text>
</comment>
<accession>A0A438CQ74</accession>
<reference evidence="4 5" key="1">
    <citation type="journal article" date="2018" name="PLoS Genet.">
        <title>Population sequencing reveals clonal diversity and ancestral inbreeding in the grapevine cultivar Chardonnay.</title>
        <authorList>
            <person name="Roach M.J."/>
            <person name="Johnson D.L."/>
            <person name="Bohlmann J."/>
            <person name="van Vuuren H.J."/>
            <person name="Jones S.J."/>
            <person name="Pretorius I.S."/>
            <person name="Schmidt S.A."/>
            <person name="Borneman A.R."/>
        </authorList>
    </citation>
    <scope>NUCLEOTIDE SEQUENCE [LARGE SCALE GENOMIC DNA]</scope>
    <source>
        <strain evidence="5">cv. Chardonnay</strain>
        <tissue evidence="4">Leaf</tissue>
    </source>
</reference>
<feature type="domain" description="Disease resistance R13L4/SHOC-2-like LRR" evidence="3">
    <location>
        <begin position="394"/>
        <end position="474"/>
    </location>
</feature>
<dbReference type="InterPro" id="IPR032675">
    <property type="entry name" value="LRR_dom_sf"/>
</dbReference>
<dbReference type="Pfam" id="PF23598">
    <property type="entry name" value="LRR_14"/>
    <property type="match status" value="1"/>
</dbReference>
<proteinExistence type="predicted"/>
<dbReference type="AlphaFoldDB" id="A0A438CQ74"/>
<dbReference type="EMBL" id="QGNW01002098">
    <property type="protein sequence ID" value="RVW25363.1"/>
    <property type="molecule type" value="Genomic_DNA"/>
</dbReference>
<keyword evidence="1" id="KW-0677">Repeat</keyword>
<evidence type="ECO:0000313" key="4">
    <source>
        <dbReference type="EMBL" id="RVW25363.1"/>
    </source>
</evidence>
<dbReference type="Gene3D" id="3.80.10.10">
    <property type="entry name" value="Ribonuclease Inhibitor"/>
    <property type="match status" value="1"/>
</dbReference>
<dbReference type="Gene3D" id="3.40.50.300">
    <property type="entry name" value="P-loop containing nucleotide triphosphate hydrolases"/>
    <property type="match status" value="1"/>
</dbReference>
<evidence type="ECO:0000256" key="1">
    <source>
        <dbReference type="ARBA" id="ARBA00022737"/>
    </source>
</evidence>
<organism evidence="4 5">
    <name type="scientific">Vitis vinifera</name>
    <name type="common">Grape</name>
    <dbReference type="NCBI Taxonomy" id="29760"/>
    <lineage>
        <taxon>Eukaryota</taxon>
        <taxon>Viridiplantae</taxon>
        <taxon>Streptophyta</taxon>
        <taxon>Embryophyta</taxon>
        <taxon>Tracheophyta</taxon>
        <taxon>Spermatophyta</taxon>
        <taxon>Magnoliopsida</taxon>
        <taxon>eudicotyledons</taxon>
        <taxon>Gunneridae</taxon>
        <taxon>Pentapetalae</taxon>
        <taxon>rosids</taxon>
        <taxon>Vitales</taxon>
        <taxon>Vitaceae</taxon>
        <taxon>Viteae</taxon>
        <taxon>Vitis</taxon>
    </lineage>
</organism>
<dbReference type="SUPFAM" id="SSF52540">
    <property type="entry name" value="P-loop containing nucleoside triphosphate hydrolases"/>
    <property type="match status" value="1"/>
</dbReference>
<dbReference type="GO" id="GO:0006952">
    <property type="term" value="P:defense response"/>
    <property type="evidence" value="ECO:0007669"/>
    <property type="project" value="UniProtKB-KW"/>
</dbReference>
<gene>
    <name evidence="4" type="ORF">CK203_108180</name>
</gene>
<evidence type="ECO:0000259" key="2">
    <source>
        <dbReference type="Pfam" id="PF00931"/>
    </source>
</evidence>
<evidence type="ECO:0000259" key="3">
    <source>
        <dbReference type="Pfam" id="PF23598"/>
    </source>
</evidence>
<name>A0A438CQ74_VITVI</name>
<dbReference type="PANTHER" id="PTHR15140:SF37">
    <property type="entry name" value="UBIQUITIN-LIKE DOMAIN-CONTAINING PROTEIN"/>
    <property type="match status" value="1"/>
</dbReference>
<evidence type="ECO:0000313" key="5">
    <source>
        <dbReference type="Proteomes" id="UP000288805"/>
    </source>
</evidence>
<dbReference type="PANTHER" id="PTHR15140">
    <property type="entry name" value="TUBULIN-SPECIFIC CHAPERONE E"/>
    <property type="match status" value="1"/>
</dbReference>
<dbReference type="InterPro" id="IPR027417">
    <property type="entry name" value="P-loop_NTPase"/>
</dbReference>
<dbReference type="Pfam" id="PF00931">
    <property type="entry name" value="NB-ARC"/>
    <property type="match status" value="1"/>
</dbReference>
<dbReference type="InterPro" id="IPR002182">
    <property type="entry name" value="NB-ARC"/>
</dbReference>